<dbReference type="GO" id="GO:0031123">
    <property type="term" value="P:RNA 3'-end processing"/>
    <property type="evidence" value="ECO:0007669"/>
    <property type="project" value="InterPro"/>
</dbReference>
<dbReference type="SUPFAM" id="SSF55003">
    <property type="entry name" value="PAP/Archaeal CCA-adding enzyme, C-terminal domain"/>
    <property type="match status" value="1"/>
</dbReference>
<dbReference type="AlphaFoldDB" id="A0A199VXM9"/>
<dbReference type="GO" id="GO:0005634">
    <property type="term" value="C:nucleus"/>
    <property type="evidence" value="ECO:0007669"/>
    <property type="project" value="UniProtKB-SubCell"/>
</dbReference>
<dbReference type="InterPro" id="IPR043519">
    <property type="entry name" value="NT_sf"/>
</dbReference>
<dbReference type="InterPro" id="IPR007012">
    <property type="entry name" value="PolA_pol_cen_dom"/>
</dbReference>
<evidence type="ECO:0000256" key="8">
    <source>
        <dbReference type="ARBA" id="ARBA00022723"/>
    </source>
</evidence>
<dbReference type="GO" id="GO:0005524">
    <property type="term" value="F:ATP binding"/>
    <property type="evidence" value="ECO:0007669"/>
    <property type="project" value="UniProtKB-KW"/>
</dbReference>
<keyword evidence="7" id="KW-0808">Transferase</keyword>
<evidence type="ECO:0000256" key="9">
    <source>
        <dbReference type="ARBA" id="ARBA00022741"/>
    </source>
</evidence>
<feature type="domain" description="Poly(A) polymerase central" evidence="14">
    <location>
        <begin position="277"/>
        <end position="411"/>
    </location>
</feature>
<dbReference type="PANTHER" id="PTHR10682">
    <property type="entry name" value="POLY A POLYMERASE"/>
    <property type="match status" value="1"/>
</dbReference>
<evidence type="ECO:0000259" key="15">
    <source>
        <dbReference type="Pfam" id="PF20750"/>
    </source>
</evidence>
<dbReference type="Gene3D" id="1.10.1410.10">
    <property type="match status" value="1"/>
</dbReference>
<reference evidence="16 17" key="1">
    <citation type="journal article" date="2016" name="DNA Res.">
        <title>The draft genome of MD-2 pineapple using hybrid error correction of long reads.</title>
        <authorList>
            <person name="Redwan R.M."/>
            <person name="Saidin A."/>
            <person name="Kumar S.V."/>
        </authorList>
    </citation>
    <scope>NUCLEOTIDE SEQUENCE [LARGE SCALE GENOMIC DNA]</scope>
    <source>
        <strain evidence="17">cv. MD2</strain>
        <tissue evidence="16">Leaf</tissue>
    </source>
</reference>
<dbReference type="Gene3D" id="3.30.70.590">
    <property type="entry name" value="Poly(A) polymerase predicted RNA binding domain"/>
    <property type="match status" value="1"/>
</dbReference>
<dbReference type="GO" id="GO:0046872">
    <property type="term" value="F:metal ion binding"/>
    <property type="evidence" value="ECO:0007669"/>
    <property type="project" value="UniProtKB-KW"/>
</dbReference>
<protein>
    <recommendedName>
        <fullName evidence="5">polynucleotide adenylyltransferase</fullName>
        <ecNumber evidence="5">2.7.7.19</ecNumber>
    </recommendedName>
</protein>
<comment type="cofactor">
    <cofactor evidence="1">
        <name>Mn(2+)</name>
        <dbReference type="ChEBI" id="CHEBI:29035"/>
    </cofactor>
</comment>
<comment type="caution">
    <text evidence="16">The sequence shown here is derived from an EMBL/GenBank/DDBJ whole genome shotgun (WGS) entry which is preliminary data.</text>
</comment>
<gene>
    <name evidence="16" type="ORF">ACMD2_05824</name>
</gene>
<accession>A0A199VXM9</accession>
<evidence type="ECO:0000259" key="13">
    <source>
        <dbReference type="Pfam" id="PF04926"/>
    </source>
</evidence>
<dbReference type="InterPro" id="IPR007010">
    <property type="entry name" value="PolA_pol_RNA-bd_dom"/>
</dbReference>
<dbReference type="GO" id="GO:1990817">
    <property type="term" value="F:poly(A) RNA polymerase activity"/>
    <property type="evidence" value="ECO:0007669"/>
    <property type="project" value="UniProtKB-EC"/>
</dbReference>
<dbReference type="Proteomes" id="UP000092600">
    <property type="component" value="Unassembled WGS sequence"/>
</dbReference>
<evidence type="ECO:0000256" key="11">
    <source>
        <dbReference type="ARBA" id="ARBA00022842"/>
    </source>
</evidence>
<dbReference type="InterPro" id="IPR011068">
    <property type="entry name" value="NuclTrfase_I-like_C"/>
</dbReference>
<feature type="domain" description="Poly(A) polymerase RNA-binding" evidence="13">
    <location>
        <begin position="417"/>
        <end position="457"/>
    </location>
</feature>
<evidence type="ECO:0000256" key="3">
    <source>
        <dbReference type="ARBA" id="ARBA00004123"/>
    </source>
</evidence>
<evidence type="ECO:0000313" key="17">
    <source>
        <dbReference type="Proteomes" id="UP000092600"/>
    </source>
</evidence>
<comment type="similarity">
    <text evidence="4">Belongs to the poly(A) polymerase family.</text>
</comment>
<evidence type="ECO:0000256" key="2">
    <source>
        <dbReference type="ARBA" id="ARBA00001946"/>
    </source>
</evidence>
<proteinExistence type="inferred from homology"/>
<dbReference type="GO" id="GO:0006397">
    <property type="term" value="P:mRNA processing"/>
    <property type="evidence" value="ECO:0007669"/>
    <property type="project" value="UniProtKB-KW"/>
</dbReference>
<dbReference type="STRING" id="4615.A0A199VXM9"/>
<evidence type="ECO:0000256" key="1">
    <source>
        <dbReference type="ARBA" id="ARBA00001936"/>
    </source>
</evidence>
<dbReference type="PANTHER" id="PTHR10682:SF33">
    <property type="entry name" value="NUCLEAR POLY(A) POLYMERASE 3"/>
    <property type="match status" value="1"/>
</dbReference>
<dbReference type="SUPFAM" id="SSF81301">
    <property type="entry name" value="Nucleotidyltransferase"/>
    <property type="match status" value="1"/>
</dbReference>
<keyword evidence="10" id="KW-0067">ATP-binding</keyword>
<dbReference type="FunFam" id="3.30.460.10:FF:000002">
    <property type="entry name" value="Poly(A) polymerase alpha, putative"/>
    <property type="match status" value="1"/>
</dbReference>
<organism evidence="16 17">
    <name type="scientific">Ananas comosus</name>
    <name type="common">Pineapple</name>
    <name type="synonym">Ananas ananas</name>
    <dbReference type="NCBI Taxonomy" id="4615"/>
    <lineage>
        <taxon>Eukaryota</taxon>
        <taxon>Viridiplantae</taxon>
        <taxon>Streptophyta</taxon>
        <taxon>Embryophyta</taxon>
        <taxon>Tracheophyta</taxon>
        <taxon>Spermatophyta</taxon>
        <taxon>Magnoliopsida</taxon>
        <taxon>Liliopsida</taxon>
        <taxon>Poales</taxon>
        <taxon>Bromeliaceae</taxon>
        <taxon>Bromelioideae</taxon>
        <taxon>Ananas</taxon>
    </lineage>
</organism>
<dbReference type="CDD" id="cd05402">
    <property type="entry name" value="NT_PAP_TUTase"/>
    <property type="match status" value="1"/>
</dbReference>
<dbReference type="GO" id="GO:0003723">
    <property type="term" value="F:RNA binding"/>
    <property type="evidence" value="ECO:0007669"/>
    <property type="project" value="InterPro"/>
</dbReference>
<dbReference type="Pfam" id="PF20750">
    <property type="entry name" value="PAP_NTPase"/>
    <property type="match status" value="1"/>
</dbReference>
<dbReference type="SUPFAM" id="SSF81631">
    <property type="entry name" value="PAP/OAS1 substrate-binding domain"/>
    <property type="match status" value="1"/>
</dbReference>
<evidence type="ECO:0000259" key="14">
    <source>
        <dbReference type="Pfam" id="PF04928"/>
    </source>
</evidence>
<evidence type="ECO:0000256" key="7">
    <source>
        <dbReference type="ARBA" id="ARBA00022679"/>
    </source>
</evidence>
<evidence type="ECO:0000313" key="16">
    <source>
        <dbReference type="EMBL" id="OAY81738.1"/>
    </source>
</evidence>
<dbReference type="Gene3D" id="3.30.460.10">
    <property type="entry name" value="Beta Polymerase, domain 2"/>
    <property type="match status" value="1"/>
</dbReference>
<comment type="subcellular location">
    <subcellularLocation>
        <location evidence="3">Nucleus</location>
    </subcellularLocation>
</comment>
<evidence type="ECO:0000256" key="10">
    <source>
        <dbReference type="ARBA" id="ARBA00022840"/>
    </source>
</evidence>
<keyword evidence="6" id="KW-0507">mRNA processing</keyword>
<evidence type="ECO:0000256" key="6">
    <source>
        <dbReference type="ARBA" id="ARBA00022664"/>
    </source>
</evidence>
<comment type="cofactor">
    <cofactor evidence="2">
        <name>Mg(2+)</name>
        <dbReference type="ChEBI" id="CHEBI:18420"/>
    </cofactor>
</comment>
<evidence type="ECO:0000256" key="12">
    <source>
        <dbReference type="ARBA" id="ARBA00023242"/>
    </source>
</evidence>
<dbReference type="InterPro" id="IPR048840">
    <property type="entry name" value="PolA_pol_NTPase"/>
</dbReference>
<dbReference type="FunFam" id="3.30.70.590:FF:000005">
    <property type="entry name" value="Nuclear poly(A) polymerase 3"/>
    <property type="match status" value="1"/>
</dbReference>
<dbReference type="Pfam" id="PF04928">
    <property type="entry name" value="PAP_central"/>
    <property type="match status" value="1"/>
</dbReference>
<sequence length="580" mass="66579">MAYAHHPNHRRIVVPARQSLIEPGTLTLPAPPPPPPPPPPLPLPPIVYVQVPFSALGNPSNRYHAPFPANPTVAVPGPVLLRYDPAFLIQMDDERTRSLLRFMANEGLEPSPEEEMKRKEVINQLKKIVLHWIKKVAWQHGLPKELIRSTSATILAYGSYGLGVHGPESDIDALCIGPHFASLEEDFFVVLREMFERMPEVTDIHCVKNAKVPLMRFKFNGISVDFPYAQLQVVSVSENINIFDPLLPTKVDEPSWRSLSGVRANTRILQLVPHLKNFQALLCCIKLWAKRRGVYCHLFGFFGGIHWAILAAYICEKHPNASVNTLLTVFFETFSQWQWPKPVILQDRSIPYRDPDGRSLMPIMMPCSPFEFCNSNVTRSTFNKIRTELLHGYVLTRDPGRVDFEWNCLFEVYPYATHYAYFLRIFLAAPTVDELSDWVGWVKSRIRSLLLKLESMQIHCDPNPTEYVDHNIAEPNTVFYWGLSIKRGTFININSVKEDFMRSLNNEHYSEERVSRYKLKLSLVDSFRLPKSMRSVSGGCKACQRIFDPIQWRKPVYSQCWPHYLVGYAATDREYQDAVG</sequence>
<name>A0A199VXM9_ANACO</name>
<feature type="domain" description="Poly(A) polymerase nucleotidyltransferase" evidence="15">
    <location>
        <begin position="92"/>
        <end position="272"/>
    </location>
</feature>
<keyword evidence="9" id="KW-0547">Nucleotide-binding</keyword>
<dbReference type="EMBL" id="LSRQ01000610">
    <property type="protein sequence ID" value="OAY81738.1"/>
    <property type="molecule type" value="Genomic_DNA"/>
</dbReference>
<keyword evidence="11" id="KW-0460">Magnesium</keyword>
<evidence type="ECO:0000256" key="4">
    <source>
        <dbReference type="ARBA" id="ARBA00010912"/>
    </source>
</evidence>
<dbReference type="EC" id="2.7.7.19" evidence="5"/>
<keyword evidence="8" id="KW-0479">Metal-binding</keyword>
<evidence type="ECO:0000256" key="5">
    <source>
        <dbReference type="ARBA" id="ARBA00012388"/>
    </source>
</evidence>
<keyword evidence="12" id="KW-0539">Nucleus</keyword>
<dbReference type="Pfam" id="PF04926">
    <property type="entry name" value="PAP_RNA-bind"/>
    <property type="match status" value="1"/>
</dbReference>